<dbReference type="RefSeq" id="WP_125019077.1">
    <property type="nucleotide sequence ID" value="NZ_RQVQ01000017.1"/>
</dbReference>
<keyword evidence="3" id="KW-1185">Reference proteome</keyword>
<gene>
    <name evidence="2" type="ORF">EG240_09070</name>
</gene>
<dbReference type="InterPro" id="IPR050194">
    <property type="entry name" value="Glycosyltransferase_grp1"/>
</dbReference>
<evidence type="ECO:0000313" key="2">
    <source>
        <dbReference type="EMBL" id="RRJ90392.1"/>
    </source>
</evidence>
<dbReference type="EMBL" id="RQVQ01000017">
    <property type="protein sequence ID" value="RRJ90392.1"/>
    <property type="molecule type" value="Genomic_DNA"/>
</dbReference>
<accession>A0A3P3W5K9</accession>
<evidence type="ECO:0000313" key="3">
    <source>
        <dbReference type="Proteomes" id="UP000275719"/>
    </source>
</evidence>
<reference evidence="2 3" key="1">
    <citation type="submission" date="2018-11" db="EMBL/GenBank/DDBJ databases">
        <title>Flavobacterium sp. nov., YIM 102701-2 draft genome.</title>
        <authorList>
            <person name="Li G."/>
            <person name="Jiang Y."/>
        </authorList>
    </citation>
    <scope>NUCLEOTIDE SEQUENCE [LARGE SCALE GENOMIC DNA]</scope>
    <source>
        <strain evidence="2 3">YIM 102701-2</strain>
    </source>
</reference>
<dbReference type="InterPro" id="IPR001296">
    <property type="entry name" value="Glyco_trans_1"/>
</dbReference>
<dbReference type="PANTHER" id="PTHR45947">
    <property type="entry name" value="SULFOQUINOVOSYL TRANSFERASE SQD2"/>
    <property type="match status" value="1"/>
</dbReference>
<dbReference type="Proteomes" id="UP000275719">
    <property type="component" value="Unassembled WGS sequence"/>
</dbReference>
<dbReference type="SUPFAM" id="SSF53756">
    <property type="entry name" value="UDP-Glycosyltransferase/glycogen phosphorylase"/>
    <property type="match status" value="1"/>
</dbReference>
<dbReference type="AlphaFoldDB" id="A0A3P3W5K9"/>
<dbReference type="PANTHER" id="PTHR45947:SF3">
    <property type="entry name" value="SULFOQUINOVOSYL TRANSFERASE SQD2"/>
    <property type="match status" value="1"/>
</dbReference>
<dbReference type="Gene3D" id="3.40.50.2000">
    <property type="entry name" value="Glycogen Phosphorylase B"/>
    <property type="match status" value="1"/>
</dbReference>
<dbReference type="OrthoDB" id="9768685at2"/>
<feature type="domain" description="Glycosyl transferase family 1" evidence="1">
    <location>
        <begin position="192"/>
        <end position="328"/>
    </location>
</feature>
<dbReference type="Pfam" id="PF00534">
    <property type="entry name" value="Glycos_transf_1"/>
    <property type="match status" value="1"/>
</dbReference>
<name>A0A3P3W5K9_9FLAO</name>
<proteinExistence type="predicted"/>
<sequence>MKRVLVVDWLDKFGGAERVIASLEKTFRFTQIYGLTNVMKPSDLNKITQGKSILITTTFLQIFGRFFRLFFFTFHYFISKIKIDSSAKTIISSSHAVAKGISKSSKNQLHISYFQARNFKYIWDDAPLYFGKFLFLVKPLINYLQKLDFKQAQKPDFIISNSKFVQQWVKEKYNRDSIVIYPPVALDDFPLETQKENYYVAVGRIVAYKRFDLIVEAFKNSDKKLIVLGDGPELSKLKENATENIEFKGFVDSSTVRKYISRAKAFIHIGVEDFGIAPIEAQSCGTPVIAFKAGGILETVLDGSTGFFFEKQTKESLLNAIESFEKSDWDATKIHLHAQTFSEERFSNEMQNFVHNCEKDYFNIHN</sequence>
<protein>
    <submittedName>
        <fullName evidence="2">Glycosyltransferase family 4 protein</fullName>
    </submittedName>
</protein>
<comment type="caution">
    <text evidence="2">The sequence shown here is derived from an EMBL/GenBank/DDBJ whole genome shotgun (WGS) entry which is preliminary data.</text>
</comment>
<evidence type="ECO:0000259" key="1">
    <source>
        <dbReference type="Pfam" id="PF00534"/>
    </source>
</evidence>
<organism evidence="2 3">
    <name type="scientific">Paenimyroides tangerinum</name>
    <dbReference type="NCBI Taxonomy" id="2488728"/>
    <lineage>
        <taxon>Bacteria</taxon>
        <taxon>Pseudomonadati</taxon>
        <taxon>Bacteroidota</taxon>
        <taxon>Flavobacteriia</taxon>
        <taxon>Flavobacteriales</taxon>
        <taxon>Flavobacteriaceae</taxon>
        <taxon>Paenimyroides</taxon>
    </lineage>
</organism>
<dbReference type="GO" id="GO:0016757">
    <property type="term" value="F:glycosyltransferase activity"/>
    <property type="evidence" value="ECO:0007669"/>
    <property type="project" value="InterPro"/>
</dbReference>
<keyword evidence="2" id="KW-0808">Transferase</keyword>